<feature type="domain" description="ATPase BadF/BadG/BcrA/BcrD type" evidence="1">
    <location>
        <begin position="5"/>
        <end position="261"/>
    </location>
</feature>
<dbReference type="Gene3D" id="3.30.420.40">
    <property type="match status" value="2"/>
</dbReference>
<reference evidence="3" key="2">
    <citation type="submission" date="2022-05" db="EMBL/GenBank/DDBJ databases">
        <title>Metagenome Sequencing of an Archaeal-Dominated Microbial Community from a Hot Spring at the Los Azufres Geothermal Field, Mexico.</title>
        <authorList>
            <person name="Marin-Paredes R."/>
            <person name="Martinez-Romero E."/>
            <person name="Servin-Garciduenas L.E."/>
        </authorList>
    </citation>
    <scope>NUCLEOTIDE SEQUENCE</scope>
    <source>
        <strain evidence="3">AZ1-454</strain>
    </source>
</reference>
<dbReference type="EMBL" id="JZWS02000008">
    <property type="protein sequence ID" value="MCL7344417.1"/>
    <property type="molecule type" value="Genomic_DNA"/>
</dbReference>
<dbReference type="SUPFAM" id="SSF53067">
    <property type="entry name" value="Actin-like ATPase domain"/>
    <property type="match status" value="2"/>
</dbReference>
<evidence type="ECO:0000313" key="3">
    <source>
        <dbReference type="EMBL" id="MCL7344417.1"/>
    </source>
</evidence>
<evidence type="ECO:0000259" key="1">
    <source>
        <dbReference type="Pfam" id="PF01869"/>
    </source>
</evidence>
<dbReference type="Pfam" id="PF01869">
    <property type="entry name" value="BcrAD_BadFG"/>
    <property type="match status" value="1"/>
</dbReference>
<protein>
    <recommendedName>
        <fullName evidence="1">ATPase BadF/BadG/BcrA/BcrD type domain-containing protein</fullName>
    </recommendedName>
</protein>
<name>A0A0F2LKZ4_9CREN</name>
<accession>A0A0F2LKZ4</accession>
<dbReference type="PATRIC" id="fig|1326980.8.peg.526"/>
<dbReference type="AlphaFoldDB" id="A0A0F2LKZ4"/>
<dbReference type="EMBL" id="JZWS01000159">
    <property type="protein sequence ID" value="KJR78248.1"/>
    <property type="molecule type" value="Genomic_DNA"/>
</dbReference>
<dbReference type="InterPro" id="IPR052519">
    <property type="entry name" value="Euk-type_GlcNAc_Kinase"/>
</dbReference>
<sequence>MILAVDGGATKTVALVFKDEVLGVGVSSSGNFVEVGEEKAKENLLEAVNEALMNASASIDEVKEATFSLAGVGDSRKFTEVGERIVKSIFRNAKVQNDGYGALRATAMFKEGAVFAPGTGSVAFLQKGGKVTRIGGWGWFFGDEGSASWIAKMAITYATRSVDGVEVESVLPREVEKFFGDEFREVVTRLSKEQNKREIASFAVRVDQLSATDALAFKVMKEASEYIDAMVERLKREVDNVYLLGGVMRSNTVRRLLRDKVRYFMGYHAVVGGVVELLKVNDEETRDDLVRQVNRALARLPPERLRKYLFIESVDELYHGL</sequence>
<evidence type="ECO:0000313" key="2">
    <source>
        <dbReference type="EMBL" id="KJR78248.1"/>
    </source>
</evidence>
<reference evidence="2" key="1">
    <citation type="submission" date="2015-03" db="EMBL/GenBank/DDBJ databases">
        <title>Metagenome Sequencing of an Archaeal-Dominated Microbial Community from a Hot Spring at the Los Azufres Geothermal Field, Mexico.</title>
        <authorList>
            <person name="Servin-Garciduenas L.E."/>
            <person name="Martinez-Romero E."/>
        </authorList>
    </citation>
    <scope>NUCLEOTIDE SEQUENCE [LARGE SCALE GENOMIC DNA]</scope>
    <source>
        <strain evidence="2">AZ1-454</strain>
    </source>
</reference>
<comment type="caution">
    <text evidence="2">The sequence shown here is derived from an EMBL/GenBank/DDBJ whole genome shotgun (WGS) entry which is preliminary data.</text>
</comment>
<dbReference type="InterPro" id="IPR043129">
    <property type="entry name" value="ATPase_NBD"/>
</dbReference>
<dbReference type="PANTHER" id="PTHR43190">
    <property type="entry name" value="N-ACETYL-D-GLUCOSAMINE KINASE"/>
    <property type="match status" value="1"/>
</dbReference>
<organism evidence="2">
    <name type="scientific">Candidatus Aramenus sulfurataquae</name>
    <dbReference type="NCBI Taxonomy" id="1326980"/>
    <lineage>
        <taxon>Archaea</taxon>
        <taxon>Thermoproteota</taxon>
        <taxon>Thermoprotei</taxon>
        <taxon>Sulfolobales</taxon>
        <taxon>Sulfolobaceae</taxon>
        <taxon>Candidatus Aramenus</taxon>
    </lineage>
</organism>
<gene>
    <name evidence="3" type="ORF">TQ35_007585</name>
    <name evidence="2" type="ORF">TQ35_08295</name>
</gene>
<dbReference type="InterPro" id="IPR002731">
    <property type="entry name" value="ATPase_BadF"/>
</dbReference>
<dbReference type="PANTHER" id="PTHR43190:SF3">
    <property type="entry name" value="N-ACETYL-D-GLUCOSAMINE KINASE"/>
    <property type="match status" value="1"/>
</dbReference>
<proteinExistence type="predicted"/>